<name>A0A1G9RAF1_9ACTN</name>
<sequence length="169" mass="18231">MSATPPITELATRYLQPLAGLPHIRPHLRLHARVAAITRQDTDRLRTPNRDQATEAAPKAPDTRLTWAIRSDDHTRAFGGGDDDALPARGALGTGLQLLIDKGVVELAPGFKIRAVRTQPDGAGVELVALDKDGSERTIAADRVVAATGYRPDHTITGELRLDLDPILE</sequence>
<feature type="compositionally biased region" description="Basic and acidic residues" evidence="1">
    <location>
        <begin position="41"/>
        <end position="53"/>
    </location>
</feature>
<dbReference type="STRING" id="683260.SAMN05421874_14432"/>
<feature type="region of interest" description="Disordered" evidence="1">
    <location>
        <begin position="41"/>
        <end position="61"/>
    </location>
</feature>
<dbReference type="RefSeq" id="WP_090773859.1">
    <property type="nucleotide sequence ID" value="NZ_FNFB01000044.1"/>
</dbReference>
<dbReference type="OrthoDB" id="7279140at2"/>
<dbReference type="AlphaFoldDB" id="A0A1G9RAF1"/>
<dbReference type="SUPFAM" id="SSF51905">
    <property type="entry name" value="FAD/NAD(P)-binding domain"/>
    <property type="match status" value="1"/>
</dbReference>
<gene>
    <name evidence="2" type="ORF">SAMN05421874_14432</name>
</gene>
<evidence type="ECO:0000256" key="1">
    <source>
        <dbReference type="SAM" id="MobiDB-lite"/>
    </source>
</evidence>
<reference evidence="2 3" key="1">
    <citation type="submission" date="2016-10" db="EMBL/GenBank/DDBJ databases">
        <authorList>
            <person name="de Groot N.N."/>
        </authorList>
    </citation>
    <scope>NUCLEOTIDE SEQUENCE [LARGE SCALE GENOMIC DNA]</scope>
    <source>
        <strain evidence="2 3">CGMCC 4.5681</strain>
    </source>
</reference>
<dbReference type="InterPro" id="IPR036188">
    <property type="entry name" value="FAD/NAD-bd_sf"/>
</dbReference>
<proteinExistence type="predicted"/>
<accession>A0A1G9RAF1</accession>
<protein>
    <submittedName>
        <fullName evidence="2">Uncharacterized protein</fullName>
    </submittedName>
</protein>
<dbReference type="EMBL" id="FNFB01000044">
    <property type="protein sequence ID" value="SDM20289.1"/>
    <property type="molecule type" value="Genomic_DNA"/>
</dbReference>
<evidence type="ECO:0000313" key="3">
    <source>
        <dbReference type="Proteomes" id="UP000198683"/>
    </source>
</evidence>
<keyword evidence="3" id="KW-1185">Reference proteome</keyword>
<organism evidence="2 3">
    <name type="scientific">Nonomuraea maritima</name>
    <dbReference type="NCBI Taxonomy" id="683260"/>
    <lineage>
        <taxon>Bacteria</taxon>
        <taxon>Bacillati</taxon>
        <taxon>Actinomycetota</taxon>
        <taxon>Actinomycetes</taxon>
        <taxon>Streptosporangiales</taxon>
        <taxon>Streptosporangiaceae</taxon>
        <taxon>Nonomuraea</taxon>
    </lineage>
</organism>
<evidence type="ECO:0000313" key="2">
    <source>
        <dbReference type="EMBL" id="SDM20289.1"/>
    </source>
</evidence>
<dbReference type="Proteomes" id="UP000198683">
    <property type="component" value="Unassembled WGS sequence"/>
</dbReference>